<reference evidence="17 18" key="1">
    <citation type="submission" date="2017-04" db="EMBL/GenBank/DDBJ databases">
        <title>Novel microbial lineages endemic to geothermal iron-oxide mats fill important gaps in the evolutionary history of Archaea.</title>
        <authorList>
            <person name="Jay Z.J."/>
            <person name="Beam J.P."/>
            <person name="Dlakic M."/>
            <person name="Rusch D.B."/>
            <person name="Kozubal M.A."/>
            <person name="Inskeep W.P."/>
        </authorList>
    </citation>
    <scope>NUCLEOTIDE SEQUENCE [LARGE SCALE GENOMIC DNA]</scope>
    <source>
        <strain evidence="17">OSP_D</strain>
    </source>
</reference>
<keyword evidence="3 13" id="KW-0963">Cytoplasm</keyword>
<dbReference type="AlphaFoldDB" id="A0A2R6AVK1"/>
<feature type="binding site" evidence="7">
    <location>
        <position position="360"/>
    </location>
    <ligand>
        <name>L-glutamate</name>
        <dbReference type="ChEBI" id="CHEBI:29985"/>
    </ligand>
</feature>
<dbReference type="NCBIfam" id="TIGR00653">
    <property type="entry name" value="GlnA"/>
    <property type="match status" value="1"/>
</dbReference>
<dbReference type="Pfam" id="PF03951">
    <property type="entry name" value="Gln-synt_N"/>
    <property type="match status" value="1"/>
</dbReference>
<feature type="domain" description="GS beta-grasp" evidence="15">
    <location>
        <begin position="16"/>
        <end position="103"/>
    </location>
</feature>
<evidence type="ECO:0000256" key="1">
    <source>
        <dbReference type="ARBA" id="ARBA00004496"/>
    </source>
</evidence>
<evidence type="ECO:0000256" key="11">
    <source>
        <dbReference type="PROSITE-ProRule" id="PRU01330"/>
    </source>
</evidence>
<dbReference type="GO" id="GO:0019740">
    <property type="term" value="P:nitrogen utilization"/>
    <property type="evidence" value="ECO:0007669"/>
    <property type="project" value="TreeGrafter"/>
</dbReference>
<dbReference type="SUPFAM" id="SSF55931">
    <property type="entry name" value="Glutamine synthetase/guanido kinase"/>
    <property type="match status" value="1"/>
</dbReference>
<dbReference type="Pfam" id="PF00120">
    <property type="entry name" value="Gln-synt_C"/>
    <property type="match status" value="1"/>
</dbReference>
<dbReference type="GO" id="GO:0016020">
    <property type="term" value="C:membrane"/>
    <property type="evidence" value="ECO:0007669"/>
    <property type="project" value="TreeGrafter"/>
</dbReference>
<dbReference type="Gene3D" id="3.10.20.70">
    <property type="entry name" value="Glutamine synthetase, N-terminal domain"/>
    <property type="match status" value="1"/>
</dbReference>
<dbReference type="InterPro" id="IPR008147">
    <property type="entry name" value="Gln_synt_N"/>
</dbReference>
<dbReference type="EC" id="6.3.1.2" evidence="14"/>
<feature type="binding site" evidence="8">
    <location>
        <begin position="220"/>
        <end position="222"/>
    </location>
    <ligand>
        <name>ATP</name>
        <dbReference type="ChEBI" id="CHEBI:30616"/>
    </ligand>
</feature>
<dbReference type="PROSITE" id="PS00180">
    <property type="entry name" value="GLNA_1"/>
    <property type="match status" value="1"/>
</dbReference>
<evidence type="ECO:0000256" key="8">
    <source>
        <dbReference type="PIRSR" id="PIRSR604809-2"/>
    </source>
</evidence>
<comment type="subcellular location">
    <subcellularLocation>
        <location evidence="1 13">Cytoplasm</location>
    </subcellularLocation>
</comment>
<sequence length="469" mass="52951">MAEKSFEEIQRLLDAKGVRHLDLWFTDVKGYLKHVTMETSEVDEKFVVQGAAKLDGSSVAGFTEIYESDLVLKADWSTLAPIPWQSGTGRVFTDVYRGFAEGRLERDPRYVAQSAEQKLREEGYSSYWGPEPEFFVFESVSFSADAGEAYYKVSSREAPWSGGAKGYILRPKGGYYPPTPQDTLMEYRSKVADTLVSVFGVQVEAHHHEVATAGQCEVDFRYGGLTKTADNLQTVKYVVKNIASQMNLVATFMPKPIFGDNGSGMHTHQSLWRDSANAFYDSRDEYAELSQTGRYYIGGLIEHGRALAAIVSPTTNSYKRLVPGYEAPVYLAWSKRNRSAAVRVPMYHRGIEAAKRVEYRPPDPSTNPYLAFAAMAMAGLDGIKKKLEPGDPVDENIYHLSVHRRQQLGIRELPGSLKDALEELRSDSDFLKPVFSNSLLEAYQDIKTQEWKEESIRPTPFEYYQYFDI</sequence>
<feature type="modified residue" description="O-AMP-tyrosine" evidence="10">
    <location>
        <position position="398"/>
    </location>
</feature>
<dbReference type="InterPro" id="IPR008146">
    <property type="entry name" value="Gln_synth_cat_dom"/>
</dbReference>
<feature type="binding site" evidence="7">
    <location>
        <position position="338"/>
    </location>
    <ligand>
        <name>L-glutamate</name>
        <dbReference type="ChEBI" id="CHEBI:29985"/>
    </ligand>
</feature>
<feature type="binding site" evidence="8">
    <location>
        <begin position="268"/>
        <end position="270"/>
    </location>
    <ligand>
        <name>ATP</name>
        <dbReference type="ChEBI" id="CHEBI:30616"/>
    </ligand>
</feature>
<evidence type="ECO:0000256" key="2">
    <source>
        <dbReference type="ARBA" id="ARBA00009897"/>
    </source>
</evidence>
<dbReference type="GO" id="GO:0005524">
    <property type="term" value="F:ATP binding"/>
    <property type="evidence" value="ECO:0007669"/>
    <property type="project" value="UniProtKB-KW"/>
</dbReference>
<keyword evidence="10" id="KW-0597">Phosphoprotein</keyword>
<evidence type="ECO:0000259" key="15">
    <source>
        <dbReference type="PROSITE" id="PS51986"/>
    </source>
</evidence>
<dbReference type="PROSITE" id="PS51986">
    <property type="entry name" value="GS_BETA_GRASP"/>
    <property type="match status" value="1"/>
</dbReference>
<protein>
    <recommendedName>
        <fullName evidence="14">Glutamine synthetase</fullName>
        <ecNumber evidence="14">6.3.1.2</ecNumber>
    </recommendedName>
</protein>
<feature type="binding site" evidence="9">
    <location>
        <position position="266"/>
    </location>
    <ligand>
        <name>Mg(2+)</name>
        <dbReference type="ChEBI" id="CHEBI:18420"/>
        <label>1</label>
    </ligand>
</feature>
<evidence type="ECO:0000256" key="14">
    <source>
        <dbReference type="RuleBase" id="RU004356"/>
    </source>
</evidence>
<dbReference type="GO" id="GO:0006542">
    <property type="term" value="P:glutamine biosynthetic process"/>
    <property type="evidence" value="ECO:0007669"/>
    <property type="project" value="InterPro"/>
</dbReference>
<feature type="binding site" evidence="7">
    <location>
        <begin position="261"/>
        <end position="262"/>
    </location>
    <ligand>
        <name>L-glutamate</name>
        <dbReference type="ChEBI" id="CHEBI:29985"/>
    </ligand>
</feature>
<feature type="binding site" evidence="8">
    <location>
        <position position="338"/>
    </location>
    <ligand>
        <name>ATP</name>
        <dbReference type="ChEBI" id="CHEBI:30616"/>
    </ligand>
</feature>
<evidence type="ECO:0000313" key="18">
    <source>
        <dbReference type="Proteomes" id="UP000240322"/>
    </source>
</evidence>
<dbReference type="PROSITE" id="PS51987">
    <property type="entry name" value="GS_CATALYTIC"/>
    <property type="match status" value="1"/>
</dbReference>
<dbReference type="PROSITE" id="PS00181">
    <property type="entry name" value="GLNA_ATP"/>
    <property type="match status" value="1"/>
</dbReference>
<keyword evidence="9" id="KW-0460">Magnesium</keyword>
<dbReference type="PANTHER" id="PTHR43407:SF1">
    <property type="entry name" value="LENGSIN"/>
    <property type="match status" value="1"/>
</dbReference>
<evidence type="ECO:0000256" key="9">
    <source>
        <dbReference type="PIRSR" id="PIRSR604809-3"/>
    </source>
</evidence>
<dbReference type="InterPro" id="IPR027303">
    <property type="entry name" value="Gln_synth_gly_rich_site"/>
</dbReference>
<dbReference type="SUPFAM" id="SSF54368">
    <property type="entry name" value="Glutamine synthetase, N-terminal domain"/>
    <property type="match status" value="1"/>
</dbReference>
<evidence type="ECO:0000256" key="3">
    <source>
        <dbReference type="ARBA" id="ARBA00022490"/>
    </source>
</evidence>
<feature type="binding site" evidence="7">
    <location>
        <position position="326"/>
    </location>
    <ligand>
        <name>L-glutamate</name>
        <dbReference type="ChEBI" id="CHEBI:29985"/>
    </ligand>
</feature>
<dbReference type="GO" id="GO:0005737">
    <property type="term" value="C:cytoplasm"/>
    <property type="evidence" value="ECO:0007669"/>
    <property type="project" value="UniProtKB-SubCell"/>
</dbReference>
<evidence type="ECO:0000256" key="4">
    <source>
        <dbReference type="ARBA" id="ARBA00022598"/>
    </source>
</evidence>
<proteinExistence type="inferred from homology"/>
<comment type="similarity">
    <text evidence="2 11 12">Belongs to the glutamine synthetase family.</text>
</comment>
<organism evidence="17 18">
    <name type="scientific">Candidatus Marsarchaeota G2 archaeon OSP_D</name>
    <dbReference type="NCBI Taxonomy" id="1978157"/>
    <lineage>
        <taxon>Archaea</taxon>
        <taxon>Candidatus Marsarchaeota</taxon>
        <taxon>Candidatus Marsarchaeota group 2</taxon>
    </lineage>
</organism>
<keyword evidence="5 8" id="KW-0547">Nucleotide-binding</keyword>
<evidence type="ECO:0000259" key="16">
    <source>
        <dbReference type="PROSITE" id="PS51987"/>
    </source>
</evidence>
<evidence type="ECO:0000256" key="5">
    <source>
        <dbReference type="ARBA" id="ARBA00022741"/>
    </source>
</evidence>
<gene>
    <name evidence="17" type="ORF">B9Q03_06945</name>
</gene>
<dbReference type="GO" id="GO:0004356">
    <property type="term" value="F:glutamine synthetase activity"/>
    <property type="evidence" value="ECO:0007669"/>
    <property type="project" value="UniProtKB-EC"/>
</dbReference>
<dbReference type="EMBL" id="NEXE01000062">
    <property type="protein sequence ID" value="PSN90376.1"/>
    <property type="molecule type" value="Genomic_DNA"/>
</dbReference>
<keyword evidence="4 14" id="KW-0436">Ligase</keyword>
<keyword evidence="9" id="KW-0479">Metal-binding</keyword>
<comment type="catalytic activity">
    <reaction evidence="14">
        <text>L-glutamate + NH4(+) + ATP = L-glutamine + ADP + phosphate + H(+)</text>
        <dbReference type="Rhea" id="RHEA:16169"/>
        <dbReference type="ChEBI" id="CHEBI:15378"/>
        <dbReference type="ChEBI" id="CHEBI:28938"/>
        <dbReference type="ChEBI" id="CHEBI:29985"/>
        <dbReference type="ChEBI" id="CHEBI:30616"/>
        <dbReference type="ChEBI" id="CHEBI:43474"/>
        <dbReference type="ChEBI" id="CHEBI:58359"/>
        <dbReference type="ChEBI" id="CHEBI:456216"/>
        <dbReference type="EC" id="6.3.1.2"/>
    </reaction>
</comment>
<dbReference type="InterPro" id="IPR014746">
    <property type="entry name" value="Gln_synth/guanido_kin_cat_dom"/>
</dbReference>
<dbReference type="Gene3D" id="3.30.590.10">
    <property type="entry name" value="Glutamine synthetase/guanido kinase, catalytic domain"/>
    <property type="match status" value="1"/>
</dbReference>
<evidence type="ECO:0000256" key="6">
    <source>
        <dbReference type="ARBA" id="ARBA00022840"/>
    </source>
</evidence>
<feature type="binding site" evidence="9">
    <location>
        <position position="133"/>
    </location>
    <ligand>
        <name>Mg(2+)</name>
        <dbReference type="ChEBI" id="CHEBI:18420"/>
        <label>1</label>
    </ligand>
</feature>
<dbReference type="InterPro" id="IPR036651">
    <property type="entry name" value="Gln_synt_N_sf"/>
</dbReference>
<name>A0A2R6AVK1_9ARCH</name>
<dbReference type="Proteomes" id="UP000240322">
    <property type="component" value="Unassembled WGS sequence"/>
</dbReference>
<evidence type="ECO:0000256" key="10">
    <source>
        <dbReference type="PIRSR" id="PIRSR604809-50"/>
    </source>
</evidence>
<feature type="binding site" evidence="9">
    <location>
        <position position="217"/>
    </location>
    <ligand>
        <name>Mg(2+)</name>
        <dbReference type="ChEBI" id="CHEBI:18420"/>
        <label>1</label>
    </ligand>
</feature>
<keyword evidence="6 8" id="KW-0067">ATP-binding</keyword>
<evidence type="ECO:0000256" key="7">
    <source>
        <dbReference type="PIRSR" id="PIRSR604809-1"/>
    </source>
</evidence>
<feature type="binding site" evidence="9">
    <location>
        <position position="209"/>
    </location>
    <ligand>
        <name>Mg(2+)</name>
        <dbReference type="ChEBI" id="CHEBI:18420"/>
        <label>1</label>
    </ligand>
</feature>
<dbReference type="GO" id="GO:0046872">
    <property type="term" value="F:metal ion binding"/>
    <property type="evidence" value="ECO:0007669"/>
    <property type="project" value="UniProtKB-KW"/>
</dbReference>
<feature type="binding site" evidence="8">
    <location>
        <position position="204"/>
    </location>
    <ligand>
        <name>ATP</name>
        <dbReference type="ChEBI" id="CHEBI:30616"/>
    </ligand>
</feature>
<evidence type="ECO:0000256" key="12">
    <source>
        <dbReference type="RuleBase" id="RU000384"/>
    </source>
</evidence>
<comment type="caution">
    <text evidence="17">The sequence shown here is derived from an EMBL/GenBank/DDBJ whole genome shotgun (WGS) entry which is preliminary data.</text>
</comment>
<comment type="cofactor">
    <cofactor evidence="9">
        <name>Mg(2+)</name>
        <dbReference type="ChEBI" id="CHEBI:18420"/>
    </cofactor>
    <text evidence="9">Binds 2 Mg(2+) ions per subunit.</text>
</comment>
<feature type="binding site" evidence="7">
    <location>
        <position position="320"/>
    </location>
    <ligand>
        <name>L-glutamate</name>
        <dbReference type="ChEBI" id="CHEBI:29985"/>
    </ligand>
</feature>
<feature type="domain" description="GS catalytic" evidence="16">
    <location>
        <begin position="108"/>
        <end position="469"/>
    </location>
</feature>
<dbReference type="InterPro" id="IPR004809">
    <property type="entry name" value="Gln_synth_I"/>
</dbReference>
<accession>A0A2R6AVK1</accession>
<dbReference type="SMART" id="SM01230">
    <property type="entry name" value="Gln-synt_C"/>
    <property type="match status" value="1"/>
</dbReference>
<feature type="binding site" evidence="9">
    <location>
        <position position="131"/>
    </location>
    <ligand>
        <name>Mg(2+)</name>
        <dbReference type="ChEBI" id="CHEBI:18420"/>
        <label>1</label>
    </ligand>
</feature>
<dbReference type="PANTHER" id="PTHR43407">
    <property type="entry name" value="GLUTAMINE SYNTHETASE"/>
    <property type="match status" value="1"/>
</dbReference>
<evidence type="ECO:0000256" key="13">
    <source>
        <dbReference type="RuleBase" id="RU000385"/>
    </source>
</evidence>
<evidence type="ECO:0000313" key="17">
    <source>
        <dbReference type="EMBL" id="PSN90376.1"/>
    </source>
</evidence>
<dbReference type="InterPro" id="IPR027302">
    <property type="entry name" value="Gln_synth_N_conserv_site"/>
</dbReference>
<feature type="binding site" evidence="9">
    <location>
        <position position="358"/>
    </location>
    <ligand>
        <name>Mg(2+)</name>
        <dbReference type="ChEBI" id="CHEBI:18420"/>
        <label>1</label>
    </ligand>
</feature>